<evidence type="ECO:0000313" key="2">
    <source>
        <dbReference type="EMBL" id="KRX45101.1"/>
    </source>
</evidence>
<protein>
    <submittedName>
        <fullName evidence="2">Uncharacterized protein</fullName>
    </submittedName>
</protein>
<sequence>MHTEKYQSKKRHGCDEQSRGTEHSHHGNPSLGAEQQFDDMMVVVIVSSLSLRLSTSHDNTTPKAVLCPVLAHAGKPGIPSVRPIRPIVLRPCFTPV</sequence>
<proteinExistence type="predicted"/>
<name>A0A0V0U1M0_9BILA</name>
<feature type="region of interest" description="Disordered" evidence="1">
    <location>
        <begin position="1"/>
        <end position="35"/>
    </location>
</feature>
<dbReference type="AlphaFoldDB" id="A0A0V0U1M0"/>
<reference evidence="2 3" key="1">
    <citation type="submission" date="2015-01" db="EMBL/GenBank/DDBJ databases">
        <title>Evolution of Trichinella species and genotypes.</title>
        <authorList>
            <person name="Korhonen P.K."/>
            <person name="Edoardo P."/>
            <person name="Giuseppe L.R."/>
            <person name="Gasser R.B."/>
        </authorList>
    </citation>
    <scope>NUCLEOTIDE SEQUENCE [LARGE SCALE GENOMIC DNA]</scope>
    <source>
        <strain evidence="2">ISS417</strain>
    </source>
</reference>
<dbReference type="Proteomes" id="UP000055048">
    <property type="component" value="Unassembled WGS sequence"/>
</dbReference>
<feature type="compositionally biased region" description="Basic and acidic residues" evidence="1">
    <location>
        <begin position="1"/>
        <end position="25"/>
    </location>
</feature>
<dbReference type="EMBL" id="JYDJ01000083">
    <property type="protein sequence ID" value="KRX45101.1"/>
    <property type="molecule type" value="Genomic_DNA"/>
</dbReference>
<comment type="caution">
    <text evidence="2">The sequence shown here is derived from an EMBL/GenBank/DDBJ whole genome shotgun (WGS) entry which is preliminary data.</text>
</comment>
<organism evidence="2 3">
    <name type="scientific">Trichinella murrelli</name>
    <dbReference type="NCBI Taxonomy" id="144512"/>
    <lineage>
        <taxon>Eukaryota</taxon>
        <taxon>Metazoa</taxon>
        <taxon>Ecdysozoa</taxon>
        <taxon>Nematoda</taxon>
        <taxon>Enoplea</taxon>
        <taxon>Dorylaimia</taxon>
        <taxon>Trichinellida</taxon>
        <taxon>Trichinellidae</taxon>
        <taxon>Trichinella</taxon>
    </lineage>
</organism>
<keyword evidence="3" id="KW-1185">Reference proteome</keyword>
<evidence type="ECO:0000313" key="3">
    <source>
        <dbReference type="Proteomes" id="UP000055048"/>
    </source>
</evidence>
<evidence type="ECO:0000256" key="1">
    <source>
        <dbReference type="SAM" id="MobiDB-lite"/>
    </source>
</evidence>
<gene>
    <name evidence="2" type="ORF">T05_11912</name>
</gene>
<accession>A0A0V0U1M0</accession>